<dbReference type="EMBL" id="PPEA01000187">
    <property type="protein sequence ID" value="PQM48473.1"/>
    <property type="molecule type" value="Genomic_DNA"/>
</dbReference>
<proteinExistence type="predicted"/>
<dbReference type="Proteomes" id="UP000238296">
    <property type="component" value="Unassembled WGS sequence"/>
</dbReference>
<dbReference type="AlphaFoldDB" id="A0A2S8BPA7"/>
<accession>A0A2S8BPA7</accession>
<gene>
    <name evidence="1" type="ORF">C1Y40_01307</name>
</gene>
<reference evidence="1 2" key="1">
    <citation type="journal article" date="2017" name="Int. J. Syst. Evol. Microbiol.">
        <title>Mycobacterium talmoniae sp. nov., a slowly growing mycobacterium isolated from human respiratory samples.</title>
        <authorList>
            <person name="Davidson R.M."/>
            <person name="DeGroote M.A."/>
            <person name="Marola J.L."/>
            <person name="Buss S."/>
            <person name="Jones V."/>
            <person name="McNeil M.R."/>
            <person name="Freifeld A.G."/>
            <person name="Elaine Epperson L."/>
            <person name="Hasan N.A."/>
            <person name="Jackson M."/>
            <person name="Iwen P.C."/>
            <person name="Salfinger M."/>
            <person name="Strong M."/>
        </authorList>
    </citation>
    <scope>NUCLEOTIDE SEQUENCE [LARGE SCALE GENOMIC DNA]</scope>
    <source>
        <strain evidence="1 2">ATCC BAA-2683</strain>
    </source>
</reference>
<comment type="caution">
    <text evidence="1">The sequence shown here is derived from an EMBL/GenBank/DDBJ whole genome shotgun (WGS) entry which is preliminary data.</text>
</comment>
<sequence length="50" mass="5288">MAAATPQPAWPAANVPRHTMTAAIPTPIRINPGIRTVSFIASPARGRVVR</sequence>
<organism evidence="1 2">
    <name type="scientific">Mycobacterium talmoniae</name>
    <dbReference type="NCBI Taxonomy" id="1858794"/>
    <lineage>
        <taxon>Bacteria</taxon>
        <taxon>Bacillati</taxon>
        <taxon>Actinomycetota</taxon>
        <taxon>Actinomycetes</taxon>
        <taxon>Mycobacteriales</taxon>
        <taxon>Mycobacteriaceae</taxon>
        <taxon>Mycobacterium</taxon>
    </lineage>
</organism>
<evidence type="ECO:0000313" key="1">
    <source>
        <dbReference type="EMBL" id="PQM48473.1"/>
    </source>
</evidence>
<protein>
    <submittedName>
        <fullName evidence="1">Uncharacterized protein</fullName>
    </submittedName>
</protein>
<evidence type="ECO:0000313" key="2">
    <source>
        <dbReference type="Proteomes" id="UP000238296"/>
    </source>
</evidence>
<name>A0A2S8BPA7_9MYCO</name>